<dbReference type="EMBL" id="BARS01047825">
    <property type="protein sequence ID" value="GAG30001.1"/>
    <property type="molecule type" value="Genomic_DNA"/>
</dbReference>
<reference evidence="2" key="1">
    <citation type="journal article" date="2014" name="Front. Microbiol.">
        <title>High frequency of phylogenetically diverse reductive dehalogenase-homologous genes in deep subseafloor sedimentary metagenomes.</title>
        <authorList>
            <person name="Kawai M."/>
            <person name="Futagami T."/>
            <person name="Toyoda A."/>
            <person name="Takaki Y."/>
            <person name="Nishi S."/>
            <person name="Hori S."/>
            <person name="Arai W."/>
            <person name="Tsubouchi T."/>
            <person name="Morono Y."/>
            <person name="Uchiyama I."/>
            <person name="Ito T."/>
            <person name="Fujiyama A."/>
            <person name="Inagaki F."/>
            <person name="Takami H."/>
        </authorList>
    </citation>
    <scope>NUCLEOTIDE SEQUENCE</scope>
    <source>
        <strain evidence="2">Expedition CK06-06</strain>
    </source>
</reference>
<dbReference type="InterPro" id="IPR011040">
    <property type="entry name" value="Sialidase"/>
</dbReference>
<dbReference type="PANTHER" id="PTHR10628:SF30">
    <property type="entry name" value="EXO-ALPHA-SIALIDASE"/>
    <property type="match status" value="1"/>
</dbReference>
<protein>
    <recommendedName>
        <fullName evidence="1">Sialidase domain-containing protein</fullName>
    </recommendedName>
</protein>
<dbReference type="InterPro" id="IPR026856">
    <property type="entry name" value="Sialidase_fam"/>
</dbReference>
<name>X0XZ76_9ZZZZ</name>
<comment type="caution">
    <text evidence="2">The sequence shown here is derived from an EMBL/GenBank/DDBJ whole genome shotgun (WGS) entry which is preliminary data.</text>
</comment>
<dbReference type="GO" id="GO:0004308">
    <property type="term" value="F:exo-alpha-sialidase activity"/>
    <property type="evidence" value="ECO:0007669"/>
    <property type="project" value="InterPro"/>
</dbReference>
<feature type="non-terminal residue" evidence="2">
    <location>
        <position position="1"/>
    </location>
</feature>
<evidence type="ECO:0000259" key="1">
    <source>
        <dbReference type="Pfam" id="PF13088"/>
    </source>
</evidence>
<feature type="non-terminal residue" evidence="2">
    <location>
        <position position="244"/>
    </location>
</feature>
<dbReference type="PANTHER" id="PTHR10628">
    <property type="entry name" value="SIALIDASE"/>
    <property type="match status" value="1"/>
</dbReference>
<dbReference type="GO" id="GO:0009313">
    <property type="term" value="P:oligosaccharide catabolic process"/>
    <property type="evidence" value="ECO:0007669"/>
    <property type="project" value="TreeGrafter"/>
</dbReference>
<dbReference type="Gene3D" id="2.120.10.10">
    <property type="match status" value="1"/>
</dbReference>
<dbReference type="SUPFAM" id="SSF50939">
    <property type="entry name" value="Sialidases"/>
    <property type="match status" value="1"/>
</dbReference>
<dbReference type="GO" id="GO:0016020">
    <property type="term" value="C:membrane"/>
    <property type="evidence" value="ECO:0007669"/>
    <property type="project" value="TreeGrafter"/>
</dbReference>
<sequence length="244" mass="27076">LTFSKSVDITPTFDAFRSEYDWKVLATGPGHGIQLDNGRLLVPVWLSTGTGGHAHRPSCVSTLFSDDQGKTWQRGEIVVGHPTLTNPSETVAVQLVDGRVMLNIRHESTPHFRAVAFSNDGVSGWSKLKFDRALPEPICMGSIVRLTKTPEDERNCILFANPHNPDGRQRKNLTIKLSYDEGRTWPVAKVLEPGISGYSDLAVGPQGMIFCFYEDNAVGNHYQTKQLTLARFTLEWILGSEHAN</sequence>
<evidence type="ECO:0000313" key="2">
    <source>
        <dbReference type="EMBL" id="GAG30001.1"/>
    </source>
</evidence>
<dbReference type="GO" id="GO:0005737">
    <property type="term" value="C:cytoplasm"/>
    <property type="evidence" value="ECO:0007669"/>
    <property type="project" value="TreeGrafter"/>
</dbReference>
<organism evidence="2">
    <name type="scientific">marine sediment metagenome</name>
    <dbReference type="NCBI Taxonomy" id="412755"/>
    <lineage>
        <taxon>unclassified sequences</taxon>
        <taxon>metagenomes</taxon>
        <taxon>ecological metagenomes</taxon>
    </lineage>
</organism>
<dbReference type="InterPro" id="IPR036278">
    <property type="entry name" value="Sialidase_sf"/>
</dbReference>
<proteinExistence type="predicted"/>
<dbReference type="AlphaFoldDB" id="X0XZ76"/>
<feature type="domain" description="Sialidase" evidence="1">
    <location>
        <begin position="21"/>
        <end position="210"/>
    </location>
</feature>
<accession>X0XZ76</accession>
<gene>
    <name evidence="2" type="ORF">S01H1_71778</name>
</gene>
<dbReference type="GO" id="GO:0006689">
    <property type="term" value="P:ganglioside catabolic process"/>
    <property type="evidence" value="ECO:0007669"/>
    <property type="project" value="TreeGrafter"/>
</dbReference>
<dbReference type="CDD" id="cd15482">
    <property type="entry name" value="Sialidase_non-viral"/>
    <property type="match status" value="1"/>
</dbReference>
<dbReference type="Pfam" id="PF13088">
    <property type="entry name" value="BNR_2"/>
    <property type="match status" value="1"/>
</dbReference>